<evidence type="ECO:0000313" key="6">
    <source>
        <dbReference type="Proteomes" id="UP000014760"/>
    </source>
</evidence>
<dbReference type="InterPro" id="IPR015915">
    <property type="entry name" value="Kelch-typ_b-propeller"/>
</dbReference>
<dbReference type="SMART" id="SM00225">
    <property type="entry name" value="BTB"/>
    <property type="match status" value="1"/>
</dbReference>
<evidence type="ECO:0000313" key="4">
    <source>
        <dbReference type="EMBL" id="ELU02939.1"/>
    </source>
</evidence>
<dbReference type="Gene3D" id="1.25.40.420">
    <property type="match status" value="1"/>
</dbReference>
<sequence>CHRLVLMAASPFFETMFRSELKESKQGEIDFDFLNAEIAGKVVDYFYSGEIDINSVNVSDLLEASEYLCLDDLKRHLCDFMATKVDSTNCIELYRVSHKYGLDKLEPICFAYIVSAFHDVFSSPVSFEGLSEEEVVKVVSDDRLTAQNEDVVFHFVVRWVNADLDKRKDIFPKVASFVRFPYCSQECLHQMTREPLMINSTCMDFLHEGLSLDVGSKRIELHSKQNARSVPRLGYDATVPHLMQISVDIHSIRGQICIDESSHTWEWKHCFRAGNPSRQGELEVFFSPKAIHWREVNSCQSRNKSGQKSLSCWSMDTQQITKLPWVEPQIPDSTLMFVHEKIFSFGGTKNGQTCEMVESFDPTRRRWNAEPPMIHAVSKPIGVHFDARVYILGGTDADGPTIFTQEFDPVLSTWRLRSSMPAVCQFGAAVSLNDKVFVVGGEERACFCYKPAMDTW</sequence>
<dbReference type="PANTHER" id="PTHR24412:SF489">
    <property type="entry name" value="RING FINGER DOMAIN AND KELCH REPEAT-CONTAINING PROTEIN DDB_G0271372"/>
    <property type="match status" value="1"/>
</dbReference>
<name>R7UAG7_CAPTE</name>
<dbReference type="EMBL" id="KB303621">
    <property type="protein sequence ID" value="ELU02939.1"/>
    <property type="molecule type" value="Genomic_DNA"/>
</dbReference>
<dbReference type="Pfam" id="PF07707">
    <property type="entry name" value="BACK"/>
    <property type="match status" value="1"/>
</dbReference>
<dbReference type="OMA" id="HEWENSS"/>
<dbReference type="Pfam" id="PF01344">
    <property type="entry name" value="Kelch_1"/>
    <property type="match status" value="1"/>
</dbReference>
<dbReference type="Gene3D" id="2.120.10.80">
    <property type="entry name" value="Kelch-type beta propeller"/>
    <property type="match status" value="1"/>
</dbReference>
<dbReference type="InterPro" id="IPR011333">
    <property type="entry name" value="SKP1/BTB/POZ_sf"/>
</dbReference>
<dbReference type="SUPFAM" id="SSF117281">
    <property type="entry name" value="Kelch motif"/>
    <property type="match status" value="1"/>
</dbReference>
<dbReference type="Gene3D" id="3.30.710.10">
    <property type="entry name" value="Potassium Channel Kv1.1, Chain A"/>
    <property type="match status" value="1"/>
</dbReference>
<feature type="non-terminal residue" evidence="4">
    <location>
        <position position="456"/>
    </location>
</feature>
<dbReference type="HOGENOM" id="CLU_004253_14_0_1"/>
<organism evidence="4">
    <name type="scientific">Capitella teleta</name>
    <name type="common">Polychaete worm</name>
    <dbReference type="NCBI Taxonomy" id="283909"/>
    <lineage>
        <taxon>Eukaryota</taxon>
        <taxon>Metazoa</taxon>
        <taxon>Spiralia</taxon>
        <taxon>Lophotrochozoa</taxon>
        <taxon>Annelida</taxon>
        <taxon>Polychaeta</taxon>
        <taxon>Sedentaria</taxon>
        <taxon>Scolecida</taxon>
        <taxon>Capitellidae</taxon>
        <taxon>Capitella</taxon>
    </lineage>
</organism>
<evidence type="ECO:0000259" key="3">
    <source>
        <dbReference type="PROSITE" id="PS50097"/>
    </source>
</evidence>
<feature type="non-terminal residue" evidence="4">
    <location>
        <position position="1"/>
    </location>
</feature>
<dbReference type="PROSITE" id="PS50097">
    <property type="entry name" value="BTB"/>
    <property type="match status" value="1"/>
</dbReference>
<dbReference type="InterPro" id="IPR011705">
    <property type="entry name" value="BACK"/>
</dbReference>
<dbReference type="InterPro" id="IPR000210">
    <property type="entry name" value="BTB/POZ_dom"/>
</dbReference>
<reference evidence="5" key="3">
    <citation type="submission" date="2015-06" db="UniProtKB">
        <authorList>
            <consortium name="EnsemblMetazoa"/>
        </authorList>
    </citation>
    <scope>IDENTIFICATION</scope>
</reference>
<dbReference type="AlphaFoldDB" id="R7UAG7"/>
<accession>R7UAG7</accession>
<dbReference type="CDD" id="cd18186">
    <property type="entry name" value="BTB_POZ_ZBTB_KLHL-like"/>
    <property type="match status" value="1"/>
</dbReference>
<dbReference type="SMART" id="SM00612">
    <property type="entry name" value="Kelch"/>
    <property type="match status" value="2"/>
</dbReference>
<gene>
    <name evidence="4" type="ORF">CAPTEDRAFT_63102</name>
</gene>
<reference evidence="4 6" key="2">
    <citation type="journal article" date="2013" name="Nature">
        <title>Insights into bilaterian evolution from three spiralian genomes.</title>
        <authorList>
            <person name="Simakov O."/>
            <person name="Marletaz F."/>
            <person name="Cho S.J."/>
            <person name="Edsinger-Gonzales E."/>
            <person name="Havlak P."/>
            <person name="Hellsten U."/>
            <person name="Kuo D.H."/>
            <person name="Larsson T."/>
            <person name="Lv J."/>
            <person name="Arendt D."/>
            <person name="Savage R."/>
            <person name="Osoegawa K."/>
            <person name="de Jong P."/>
            <person name="Grimwood J."/>
            <person name="Chapman J.A."/>
            <person name="Shapiro H."/>
            <person name="Aerts A."/>
            <person name="Otillar R.P."/>
            <person name="Terry A.Y."/>
            <person name="Boore J.L."/>
            <person name="Grigoriev I.V."/>
            <person name="Lindberg D.R."/>
            <person name="Seaver E.C."/>
            <person name="Weisblat D.A."/>
            <person name="Putnam N.H."/>
            <person name="Rokhsar D.S."/>
        </authorList>
    </citation>
    <scope>NUCLEOTIDE SEQUENCE</scope>
    <source>
        <strain evidence="4 6">I ESC-2004</strain>
    </source>
</reference>
<dbReference type="EMBL" id="AMQN01008635">
    <property type="status" value="NOT_ANNOTATED_CDS"/>
    <property type="molecule type" value="Genomic_DNA"/>
</dbReference>
<feature type="domain" description="BTB" evidence="3">
    <location>
        <begin position="1"/>
        <end position="55"/>
    </location>
</feature>
<evidence type="ECO:0000256" key="1">
    <source>
        <dbReference type="ARBA" id="ARBA00022441"/>
    </source>
</evidence>
<dbReference type="InterPro" id="IPR006652">
    <property type="entry name" value="Kelch_1"/>
</dbReference>
<keyword evidence="1" id="KW-0880">Kelch repeat</keyword>
<protein>
    <recommendedName>
        <fullName evidence="3">BTB domain-containing protein</fullName>
    </recommendedName>
</protein>
<dbReference type="Proteomes" id="UP000014760">
    <property type="component" value="Unassembled WGS sequence"/>
</dbReference>
<keyword evidence="2" id="KW-0677">Repeat</keyword>
<dbReference type="OrthoDB" id="5863680at2759"/>
<dbReference type="EnsemblMetazoa" id="CapteT63102">
    <property type="protein sequence ID" value="CapteP63102"/>
    <property type="gene ID" value="CapteG63102"/>
</dbReference>
<reference evidence="6" key="1">
    <citation type="submission" date="2012-12" db="EMBL/GenBank/DDBJ databases">
        <authorList>
            <person name="Hellsten U."/>
            <person name="Grimwood J."/>
            <person name="Chapman J.A."/>
            <person name="Shapiro H."/>
            <person name="Aerts A."/>
            <person name="Otillar R.P."/>
            <person name="Terry A.Y."/>
            <person name="Boore J.L."/>
            <person name="Simakov O."/>
            <person name="Marletaz F."/>
            <person name="Cho S.-J."/>
            <person name="Edsinger-Gonzales E."/>
            <person name="Havlak P."/>
            <person name="Kuo D.-H."/>
            <person name="Larsson T."/>
            <person name="Lv J."/>
            <person name="Arendt D."/>
            <person name="Savage R."/>
            <person name="Osoegawa K."/>
            <person name="de Jong P."/>
            <person name="Lindberg D.R."/>
            <person name="Seaver E.C."/>
            <person name="Weisblat D.A."/>
            <person name="Putnam N.H."/>
            <person name="Grigoriev I.V."/>
            <person name="Rokhsar D.S."/>
        </authorList>
    </citation>
    <scope>NUCLEOTIDE SEQUENCE</scope>
    <source>
        <strain evidence="6">I ESC-2004</strain>
    </source>
</reference>
<proteinExistence type="predicted"/>
<dbReference type="STRING" id="283909.R7UAG7"/>
<dbReference type="SUPFAM" id="SSF54695">
    <property type="entry name" value="POZ domain"/>
    <property type="match status" value="1"/>
</dbReference>
<dbReference type="PANTHER" id="PTHR24412">
    <property type="entry name" value="KELCH PROTEIN"/>
    <property type="match status" value="1"/>
</dbReference>
<dbReference type="SMART" id="SM00875">
    <property type="entry name" value="BACK"/>
    <property type="match status" value="1"/>
</dbReference>
<keyword evidence="6" id="KW-1185">Reference proteome</keyword>
<evidence type="ECO:0000313" key="5">
    <source>
        <dbReference type="EnsemblMetazoa" id="CapteP63102"/>
    </source>
</evidence>
<evidence type="ECO:0000256" key="2">
    <source>
        <dbReference type="ARBA" id="ARBA00022737"/>
    </source>
</evidence>
<dbReference type="Pfam" id="PF00651">
    <property type="entry name" value="BTB"/>
    <property type="match status" value="1"/>
</dbReference>